<gene>
    <name evidence="1" type="ORF">BN874_740003</name>
</gene>
<dbReference type="Proteomes" id="UP000019184">
    <property type="component" value="Unassembled WGS sequence"/>
</dbReference>
<proteinExistence type="predicted"/>
<evidence type="ECO:0000313" key="1">
    <source>
        <dbReference type="EMBL" id="CDH47106.1"/>
    </source>
</evidence>
<evidence type="ECO:0000313" key="2">
    <source>
        <dbReference type="Proteomes" id="UP000019184"/>
    </source>
</evidence>
<dbReference type="AlphaFoldDB" id="A0A7U7J4C9"/>
<accession>A0A7U7J4C9</accession>
<comment type="caution">
    <text evidence="1">The sequence shown here is derived from an EMBL/GenBank/DDBJ whole genome shotgun (WGS) entry which is preliminary data.</text>
</comment>
<protein>
    <submittedName>
        <fullName evidence="1">Uncharacterized protein</fullName>
    </submittedName>
</protein>
<name>A0A7U7J4C9_9GAMM</name>
<keyword evidence="2" id="KW-1185">Reference proteome</keyword>
<dbReference type="EMBL" id="CBTK010000292">
    <property type="protein sequence ID" value="CDH47106.1"/>
    <property type="molecule type" value="Genomic_DNA"/>
</dbReference>
<sequence length="196" mass="22597">MITARFPHAKQSLSFLPVFKLFLQTNFPLRTEFDDPGMKRRVIVCPFNQKPTTPDPAIKEALMNDPKAKAAVLAWLFEGYRVWRSAGFRLPESDYAAQATGSYWADMDPYADFARENLIFAKQAKTAKRDLSSVFKTWREESGRQASLRELSKWLLAKGIYEDQDPDPKKRTRFWVGVELLNNTINTINTINTSRK</sequence>
<organism evidence="1 2">
    <name type="scientific">Candidatus Contendobacter odensis Run_B_J11</name>
    <dbReference type="NCBI Taxonomy" id="1400861"/>
    <lineage>
        <taxon>Bacteria</taxon>
        <taxon>Pseudomonadati</taxon>
        <taxon>Pseudomonadota</taxon>
        <taxon>Gammaproteobacteria</taxon>
        <taxon>Candidatus Competibacteraceae</taxon>
        <taxon>Candidatus Contendibacter</taxon>
    </lineage>
</organism>
<reference evidence="1 2" key="1">
    <citation type="journal article" date="2014" name="ISME J.">
        <title>Candidatus Competibacter-lineage genomes retrieved from metagenomes reveal functional metabolic diversity.</title>
        <authorList>
            <person name="McIlroy S.J."/>
            <person name="Albertsen M."/>
            <person name="Andresen E.K."/>
            <person name="Saunders A.M."/>
            <person name="Kristiansen R."/>
            <person name="Stokholm-Bjerregaard M."/>
            <person name="Nielsen K.L."/>
            <person name="Nielsen P.H."/>
        </authorList>
    </citation>
    <scope>NUCLEOTIDE SEQUENCE [LARGE SCALE GENOMIC DNA]</scope>
    <source>
        <strain evidence="1 2">Run_B_J11</strain>
    </source>
</reference>